<keyword evidence="1" id="KW-0472">Membrane</keyword>
<protein>
    <submittedName>
        <fullName evidence="2">CDP-alcohol phosphatidyltransferase family protein</fullName>
    </submittedName>
</protein>
<keyword evidence="3" id="KW-1185">Reference proteome</keyword>
<dbReference type="InterPro" id="IPR000462">
    <property type="entry name" value="CDP-OH_P_trans"/>
</dbReference>
<dbReference type="Gene3D" id="1.20.120.1760">
    <property type="match status" value="1"/>
</dbReference>
<dbReference type="GO" id="GO:0016780">
    <property type="term" value="F:phosphotransferase activity, for other substituted phosphate groups"/>
    <property type="evidence" value="ECO:0007669"/>
    <property type="project" value="InterPro"/>
</dbReference>
<keyword evidence="2" id="KW-0808">Transferase</keyword>
<sequence>MDNTFKDDTVVTAKAQDVSAFESSLKSNDTEEKIDIWFYRPIGYQIALFCAKIGMTPNTVTIISIFFGVAAGILFYSQDIWVNVMGMLSLVFANSLDSADGQLARLTNNKSRLGRILDGAAGDFWFISIHIAICLRSMEEGWTALIWIPGVLAGASHVVQSAMADYYRNVHLFFIKGTSGSELDNSRDLQREYDQLTWSKDFGMKLVARTYLNYTKQQEFFSPKLQKLLAVVREKFKMGLPQNLIIDFRAMNKPLMKYTNIIQFNTRVLFLFLWLFLDQAWIYFFFDIFVLNPILIYMCLKQEQVSNHFYKKITTGTEYGV</sequence>
<gene>
    <name evidence="2" type="ORF">DSL64_06555</name>
</gene>
<dbReference type="GO" id="GO:0008654">
    <property type="term" value="P:phospholipid biosynthetic process"/>
    <property type="evidence" value="ECO:0007669"/>
    <property type="project" value="InterPro"/>
</dbReference>
<proteinExistence type="predicted"/>
<dbReference type="EMBL" id="QNUL01000003">
    <property type="protein sequence ID" value="REA63271.1"/>
    <property type="molecule type" value="Genomic_DNA"/>
</dbReference>
<feature type="transmembrane region" description="Helical" evidence="1">
    <location>
        <begin position="144"/>
        <end position="167"/>
    </location>
</feature>
<organism evidence="2 3">
    <name type="scientific">Dyadobacter luteus</name>
    <dbReference type="NCBI Taxonomy" id="2259619"/>
    <lineage>
        <taxon>Bacteria</taxon>
        <taxon>Pseudomonadati</taxon>
        <taxon>Bacteroidota</taxon>
        <taxon>Cytophagia</taxon>
        <taxon>Cytophagales</taxon>
        <taxon>Spirosomataceae</taxon>
        <taxon>Dyadobacter</taxon>
    </lineage>
</organism>
<dbReference type="Proteomes" id="UP000256373">
    <property type="component" value="Unassembled WGS sequence"/>
</dbReference>
<evidence type="ECO:0000313" key="2">
    <source>
        <dbReference type="EMBL" id="REA63271.1"/>
    </source>
</evidence>
<dbReference type="AlphaFoldDB" id="A0A3D8YIG6"/>
<keyword evidence="1" id="KW-0812">Transmembrane</keyword>
<evidence type="ECO:0000256" key="1">
    <source>
        <dbReference type="SAM" id="Phobius"/>
    </source>
</evidence>
<reference evidence="2 3" key="1">
    <citation type="submission" date="2018-07" db="EMBL/GenBank/DDBJ databases">
        <title>Dyadobacter roseus sp. nov., isolated from rose rhizosphere soil.</title>
        <authorList>
            <person name="Chen L."/>
        </authorList>
    </citation>
    <scope>NUCLEOTIDE SEQUENCE [LARGE SCALE GENOMIC DNA]</scope>
    <source>
        <strain evidence="2 3">RS19</strain>
    </source>
</reference>
<dbReference type="RefSeq" id="WP_115829859.1">
    <property type="nucleotide sequence ID" value="NZ_QNUL01000003.1"/>
</dbReference>
<dbReference type="InterPro" id="IPR043130">
    <property type="entry name" value="CDP-OH_PTrfase_TM_dom"/>
</dbReference>
<accession>A0A3D8YIG6</accession>
<name>A0A3D8YIG6_9BACT</name>
<keyword evidence="1" id="KW-1133">Transmembrane helix</keyword>
<dbReference type="Pfam" id="PF01066">
    <property type="entry name" value="CDP-OH_P_transf"/>
    <property type="match status" value="1"/>
</dbReference>
<dbReference type="GO" id="GO:0016020">
    <property type="term" value="C:membrane"/>
    <property type="evidence" value="ECO:0007669"/>
    <property type="project" value="InterPro"/>
</dbReference>
<evidence type="ECO:0000313" key="3">
    <source>
        <dbReference type="Proteomes" id="UP000256373"/>
    </source>
</evidence>
<dbReference type="OrthoDB" id="9785831at2"/>
<comment type="caution">
    <text evidence="2">The sequence shown here is derived from an EMBL/GenBank/DDBJ whole genome shotgun (WGS) entry which is preliminary data.</text>
</comment>
<feature type="transmembrane region" description="Helical" evidence="1">
    <location>
        <begin position="46"/>
        <end position="74"/>
    </location>
</feature>